<feature type="transmembrane region" description="Helical" evidence="11">
    <location>
        <begin position="66"/>
        <end position="92"/>
    </location>
</feature>
<dbReference type="EMBL" id="REGN01005221">
    <property type="protein sequence ID" value="RNA14264.1"/>
    <property type="molecule type" value="Genomic_DNA"/>
</dbReference>
<keyword evidence="2" id="KW-1003">Cell membrane</keyword>
<feature type="transmembrane region" description="Helical" evidence="11">
    <location>
        <begin position="423"/>
        <end position="444"/>
    </location>
</feature>
<feature type="compositionally biased region" description="Polar residues" evidence="10">
    <location>
        <begin position="275"/>
        <end position="284"/>
    </location>
</feature>
<feature type="transmembrane region" description="Helical" evidence="11">
    <location>
        <begin position="464"/>
        <end position="483"/>
    </location>
</feature>
<feature type="domain" description="G-protein coupled receptors family 1 profile" evidence="13">
    <location>
        <begin position="82"/>
        <end position="480"/>
    </location>
</feature>
<feature type="signal peptide" evidence="12">
    <location>
        <begin position="1"/>
        <end position="19"/>
    </location>
</feature>
<dbReference type="PROSITE" id="PS50262">
    <property type="entry name" value="G_PROTEIN_RECEP_F1_2"/>
    <property type="match status" value="1"/>
</dbReference>
<feature type="transmembrane region" description="Helical" evidence="11">
    <location>
        <begin position="222"/>
        <end position="246"/>
    </location>
</feature>
<dbReference type="Pfam" id="PF00001">
    <property type="entry name" value="7tm_1"/>
    <property type="match status" value="1"/>
</dbReference>
<keyword evidence="3 9" id="KW-0812">Transmembrane</keyword>
<keyword evidence="4 11" id="KW-1133">Transmembrane helix</keyword>
<feature type="transmembrane region" description="Helical" evidence="11">
    <location>
        <begin position="141"/>
        <end position="161"/>
    </location>
</feature>
<evidence type="ECO:0000256" key="4">
    <source>
        <dbReference type="ARBA" id="ARBA00022989"/>
    </source>
</evidence>
<evidence type="ECO:0000256" key="10">
    <source>
        <dbReference type="SAM" id="MobiDB-lite"/>
    </source>
</evidence>
<dbReference type="InterPro" id="IPR000276">
    <property type="entry name" value="GPCR_Rhodpsn"/>
</dbReference>
<dbReference type="Proteomes" id="UP000276133">
    <property type="component" value="Unassembled WGS sequence"/>
</dbReference>
<feature type="region of interest" description="Disordered" evidence="10">
    <location>
        <begin position="272"/>
        <end position="296"/>
    </location>
</feature>
<evidence type="ECO:0000256" key="7">
    <source>
        <dbReference type="ARBA" id="ARBA00023170"/>
    </source>
</evidence>
<dbReference type="InterPro" id="IPR017452">
    <property type="entry name" value="GPCR_Rhodpsn_7TM"/>
</dbReference>
<dbReference type="GO" id="GO:0043410">
    <property type="term" value="P:positive regulation of MAPK cascade"/>
    <property type="evidence" value="ECO:0007669"/>
    <property type="project" value="TreeGrafter"/>
</dbReference>
<gene>
    <name evidence="14" type="ORF">BpHYR1_033717</name>
</gene>
<comment type="similarity">
    <text evidence="9">Belongs to the G-protein coupled receptor 1 family.</text>
</comment>
<dbReference type="GO" id="GO:0005886">
    <property type="term" value="C:plasma membrane"/>
    <property type="evidence" value="ECO:0007669"/>
    <property type="project" value="UniProtKB-SubCell"/>
</dbReference>
<dbReference type="PROSITE" id="PS00237">
    <property type="entry name" value="G_PROTEIN_RECEP_F1_1"/>
    <property type="match status" value="1"/>
</dbReference>
<evidence type="ECO:0000256" key="11">
    <source>
        <dbReference type="SAM" id="Phobius"/>
    </source>
</evidence>
<evidence type="ECO:0000256" key="9">
    <source>
        <dbReference type="RuleBase" id="RU000688"/>
    </source>
</evidence>
<evidence type="ECO:0000259" key="13">
    <source>
        <dbReference type="PROSITE" id="PS50262"/>
    </source>
</evidence>
<comment type="caution">
    <text evidence="14">The sequence shown here is derived from an EMBL/GenBank/DDBJ whole genome shotgun (WGS) entry which is preliminary data.</text>
</comment>
<keyword evidence="15" id="KW-1185">Reference proteome</keyword>
<proteinExistence type="inferred from homology"/>
<keyword evidence="5 9" id="KW-0297">G-protein coupled receptor</keyword>
<accession>A0A3M7QT37</accession>
<keyword evidence="12" id="KW-0732">Signal</keyword>
<dbReference type="GO" id="GO:0071880">
    <property type="term" value="P:adenylate cyclase-activating adrenergic receptor signaling pathway"/>
    <property type="evidence" value="ECO:0007669"/>
    <property type="project" value="TreeGrafter"/>
</dbReference>
<dbReference type="Gene3D" id="1.20.1070.10">
    <property type="entry name" value="Rhodopsin 7-helix transmembrane proteins"/>
    <property type="match status" value="2"/>
</dbReference>
<dbReference type="SMART" id="SM01381">
    <property type="entry name" value="7TM_GPCR_Srsx"/>
    <property type="match status" value="1"/>
</dbReference>
<dbReference type="PANTHER" id="PTHR24248">
    <property type="entry name" value="ADRENERGIC RECEPTOR-RELATED G-PROTEIN COUPLED RECEPTOR"/>
    <property type="match status" value="1"/>
</dbReference>
<dbReference type="PRINTS" id="PR00237">
    <property type="entry name" value="GPCRRHODOPSN"/>
</dbReference>
<evidence type="ECO:0000256" key="5">
    <source>
        <dbReference type="ARBA" id="ARBA00023040"/>
    </source>
</evidence>
<keyword evidence="7 9" id="KW-0675">Receptor</keyword>
<feature type="chain" id="PRO_5018089933" evidence="12">
    <location>
        <begin position="20"/>
        <end position="501"/>
    </location>
</feature>
<organism evidence="14 15">
    <name type="scientific">Brachionus plicatilis</name>
    <name type="common">Marine rotifer</name>
    <name type="synonym">Brachionus muelleri</name>
    <dbReference type="NCBI Taxonomy" id="10195"/>
    <lineage>
        <taxon>Eukaryota</taxon>
        <taxon>Metazoa</taxon>
        <taxon>Spiralia</taxon>
        <taxon>Gnathifera</taxon>
        <taxon>Rotifera</taxon>
        <taxon>Eurotatoria</taxon>
        <taxon>Monogononta</taxon>
        <taxon>Pseudotrocha</taxon>
        <taxon>Ploima</taxon>
        <taxon>Brachionidae</taxon>
        <taxon>Brachionus</taxon>
    </lineage>
</organism>
<dbReference type="GO" id="GO:0004930">
    <property type="term" value="F:G protein-coupled receptor activity"/>
    <property type="evidence" value="ECO:0007669"/>
    <property type="project" value="UniProtKB-KW"/>
</dbReference>
<evidence type="ECO:0000256" key="8">
    <source>
        <dbReference type="ARBA" id="ARBA00023224"/>
    </source>
</evidence>
<reference evidence="14 15" key="1">
    <citation type="journal article" date="2018" name="Sci. Rep.">
        <title>Genomic signatures of local adaptation to the degree of environmental predictability in rotifers.</title>
        <authorList>
            <person name="Franch-Gras L."/>
            <person name="Hahn C."/>
            <person name="Garcia-Roger E.M."/>
            <person name="Carmona M.J."/>
            <person name="Serra M."/>
            <person name="Gomez A."/>
        </authorList>
    </citation>
    <scope>NUCLEOTIDE SEQUENCE [LARGE SCALE GENOMIC DNA]</scope>
    <source>
        <strain evidence="14">HYR1</strain>
    </source>
</reference>
<sequence length="501" mass="57141">MKKIISCIVLIVFISSEYGCLEHPDEASQEEKESFHKYPNHSVTSNNEKAPLFSLSACTKSLFRCIFLSTALGLLILFTIIGNSFVIAAVFLDRNLHNVANYLIVSLAFADLTVAVMVMPIGAYQEVFREWSLGKILCDIWTIFDVLCCTASILHLVAIALDRYWAITKFGYGSSRTPRLIFTFIAIIWSVSLVVAVSPHIFGLSYDVNNTDRCHLTDHLTYQLVSTVAAFYLPLIGMCVIYFKIFRTAKLRIRKKAFKNGSLLPKANKKLKSGTKFQPSNAKSSEQKCGDKKAENCGSEEEKSWKGYKWQARTTIQTDSVSKIRLDSHNDKPLYLNEDSSFYETKTVFASGEYDAMSSSLEYMPIRPSDKDERMNGDRLIKKNDTLEPKERDYMTKSDQLSSMLTKRAYIDLKRERKAAKTLGVIMSCFIVCWLPYFLMQIFFSVCKSCYLTRMLENSYIVTLLTWSGYLNSMLNPVIYTIFSPDFRNAFGKLLFGKFHL</sequence>
<feature type="transmembrane region" description="Helical" evidence="11">
    <location>
        <begin position="99"/>
        <end position="121"/>
    </location>
</feature>
<evidence type="ECO:0000313" key="15">
    <source>
        <dbReference type="Proteomes" id="UP000276133"/>
    </source>
</evidence>
<evidence type="ECO:0000256" key="2">
    <source>
        <dbReference type="ARBA" id="ARBA00022475"/>
    </source>
</evidence>
<dbReference type="SUPFAM" id="SSF81321">
    <property type="entry name" value="Family A G protein-coupled receptor-like"/>
    <property type="match status" value="1"/>
</dbReference>
<feature type="transmembrane region" description="Helical" evidence="11">
    <location>
        <begin position="181"/>
        <end position="202"/>
    </location>
</feature>
<name>A0A3M7QT37_BRAPC</name>
<dbReference type="PANTHER" id="PTHR24248:SF200">
    <property type="entry name" value="5-HYDROXYTRYPTAMINE RECEPTOR 1B-LIKE ISOFORM X1"/>
    <property type="match status" value="1"/>
</dbReference>
<evidence type="ECO:0000256" key="6">
    <source>
        <dbReference type="ARBA" id="ARBA00023136"/>
    </source>
</evidence>
<dbReference type="OrthoDB" id="5955450at2759"/>
<comment type="subcellular location">
    <subcellularLocation>
        <location evidence="1">Cell membrane</location>
        <topology evidence="1">Multi-pass membrane protein</topology>
    </subcellularLocation>
</comment>
<evidence type="ECO:0000313" key="14">
    <source>
        <dbReference type="EMBL" id="RNA14264.1"/>
    </source>
</evidence>
<protein>
    <submittedName>
        <fullName evidence="14">5-hydroxytryptamine receptor isoform X1</fullName>
    </submittedName>
</protein>
<keyword evidence="6 11" id="KW-0472">Membrane</keyword>
<evidence type="ECO:0000256" key="1">
    <source>
        <dbReference type="ARBA" id="ARBA00004651"/>
    </source>
</evidence>
<evidence type="ECO:0000256" key="12">
    <source>
        <dbReference type="SAM" id="SignalP"/>
    </source>
</evidence>
<keyword evidence="8 9" id="KW-0807">Transducer</keyword>
<dbReference type="CDD" id="cd15331">
    <property type="entry name" value="7tmA_5-HT1A_invertebrates"/>
    <property type="match status" value="1"/>
</dbReference>
<feature type="compositionally biased region" description="Basic and acidic residues" evidence="10">
    <location>
        <begin position="285"/>
        <end position="296"/>
    </location>
</feature>
<dbReference type="STRING" id="10195.A0A3M7QT37"/>
<evidence type="ECO:0000256" key="3">
    <source>
        <dbReference type="ARBA" id="ARBA00022692"/>
    </source>
</evidence>
<dbReference type="AlphaFoldDB" id="A0A3M7QT37"/>